<dbReference type="SUPFAM" id="SSF51126">
    <property type="entry name" value="Pectin lyase-like"/>
    <property type="match status" value="2"/>
</dbReference>
<dbReference type="InterPro" id="IPR011050">
    <property type="entry name" value="Pectin_lyase_fold/virulence"/>
</dbReference>
<dbReference type="SMART" id="SM00710">
    <property type="entry name" value="PbH1"/>
    <property type="match status" value="8"/>
</dbReference>
<feature type="domain" description="Right handed beta helix" evidence="1">
    <location>
        <begin position="280"/>
        <end position="445"/>
    </location>
</feature>
<dbReference type="AlphaFoldDB" id="A0A0F9ENW1"/>
<organism evidence="2">
    <name type="scientific">marine sediment metagenome</name>
    <dbReference type="NCBI Taxonomy" id="412755"/>
    <lineage>
        <taxon>unclassified sequences</taxon>
        <taxon>metagenomes</taxon>
        <taxon>ecological metagenomes</taxon>
    </lineage>
</organism>
<evidence type="ECO:0000313" key="2">
    <source>
        <dbReference type="EMBL" id="KKL75763.1"/>
    </source>
</evidence>
<feature type="non-terminal residue" evidence="2">
    <location>
        <position position="1"/>
    </location>
</feature>
<dbReference type="EMBL" id="LAZR01024256">
    <property type="protein sequence ID" value="KKL75763.1"/>
    <property type="molecule type" value="Genomic_DNA"/>
</dbReference>
<comment type="caution">
    <text evidence="2">The sequence shown here is derived from an EMBL/GenBank/DDBJ whole genome shotgun (WGS) entry which is preliminary data.</text>
</comment>
<evidence type="ECO:0000259" key="1">
    <source>
        <dbReference type="Pfam" id="PF13229"/>
    </source>
</evidence>
<dbReference type="InterPro" id="IPR039448">
    <property type="entry name" value="Beta_helix"/>
</dbReference>
<protein>
    <recommendedName>
        <fullName evidence="1">Right handed beta helix domain-containing protein</fullName>
    </recommendedName>
</protein>
<reference evidence="2" key="1">
    <citation type="journal article" date="2015" name="Nature">
        <title>Complex archaea that bridge the gap between prokaryotes and eukaryotes.</title>
        <authorList>
            <person name="Spang A."/>
            <person name="Saw J.H."/>
            <person name="Jorgensen S.L."/>
            <person name="Zaremba-Niedzwiedzka K."/>
            <person name="Martijn J."/>
            <person name="Lind A.E."/>
            <person name="van Eijk R."/>
            <person name="Schleper C."/>
            <person name="Guy L."/>
            <person name="Ettema T.J."/>
        </authorList>
    </citation>
    <scope>NUCLEOTIDE SEQUENCE</scope>
</reference>
<name>A0A0F9ENW1_9ZZZZ</name>
<dbReference type="Pfam" id="PF13229">
    <property type="entry name" value="Beta_helix"/>
    <property type="match status" value="1"/>
</dbReference>
<proteinExistence type="predicted"/>
<dbReference type="InterPro" id="IPR012334">
    <property type="entry name" value="Pectin_lyas_fold"/>
</dbReference>
<accession>A0A0F9ENW1</accession>
<sequence>SSTRSIAAVNFLRLTPILAWSRSSALDWSLPITNAVSSKSFSRIESIIEFDAKTRLPMRGGQDIHDLPRSSNPNIKSYEKIAPKTLRVHLTRDRKMTLGAYVVIRHQVYVYNAFTIHHCARVVLRDVTIHHAPGMGLSAKRTEDVTLLRVRMVPRPRSGRVLSISSDGTHFSGCSGTIRIVDCTFQGMGDDATNIHGFYLNVVAEPKGRTVEAKCKKTWIWPPIVGDVMEFTDPISLLPYATGVVTAVEVDRPSRIHRVTFRDPLPERLKVGDFLANASHVPAAYVAGNTVLGNRARGFVIKTRNAVIENNRLEGVSGAGIFVAVEGEHWRESIATRNVIVRNNLIRNCNGGPSRRWAAICVFALSEGHRQGAVGVHRGLLIQGNRIEGTDNAGIFLAAADGVRIEGNRIVNCSRKPTRLGGNSAIYLMNCRNVVIKGNSLKRPGPGLRKPLVFGANVDADTITVEGNSGFGPQGKTGTSDQ</sequence>
<dbReference type="Gene3D" id="2.160.20.10">
    <property type="entry name" value="Single-stranded right-handed beta-helix, Pectin lyase-like"/>
    <property type="match status" value="2"/>
</dbReference>
<dbReference type="InterPro" id="IPR006626">
    <property type="entry name" value="PbH1"/>
</dbReference>
<gene>
    <name evidence="2" type="ORF">LCGC14_2051650</name>
</gene>